<dbReference type="AlphaFoldDB" id="A0A318T8B4"/>
<protein>
    <recommendedName>
        <fullName evidence="4">DUF1640 domain-containing protein</fullName>
    </recommendedName>
</protein>
<reference evidence="2 3" key="1">
    <citation type="submission" date="2018-06" db="EMBL/GenBank/DDBJ databases">
        <title>Genomic Encyclopedia of Type Strains, Phase III (KMG-III): the genomes of soil and plant-associated and newly described type strains.</title>
        <authorList>
            <person name="Whitman W."/>
        </authorList>
    </citation>
    <scope>NUCLEOTIDE SEQUENCE [LARGE SCALE GENOMIC DNA]</scope>
    <source>
        <strain evidence="2 3">ORS 1419</strain>
    </source>
</reference>
<keyword evidence="1" id="KW-0812">Transmembrane</keyword>
<evidence type="ECO:0000256" key="1">
    <source>
        <dbReference type="SAM" id="Phobius"/>
    </source>
</evidence>
<dbReference type="EMBL" id="QJTF01000003">
    <property type="protein sequence ID" value="PYE89551.1"/>
    <property type="molecule type" value="Genomic_DNA"/>
</dbReference>
<keyword evidence="1" id="KW-1133">Transmembrane helix</keyword>
<accession>A0A318T8B4</accession>
<keyword evidence="3" id="KW-1185">Reference proteome</keyword>
<dbReference type="Proteomes" id="UP000247454">
    <property type="component" value="Unassembled WGS sequence"/>
</dbReference>
<keyword evidence="1" id="KW-0472">Membrane</keyword>
<evidence type="ECO:0008006" key="4">
    <source>
        <dbReference type="Google" id="ProtNLM"/>
    </source>
</evidence>
<name>A0A318T8B4_9HYPH</name>
<organism evidence="2 3">
    <name type="scientific">Phyllobacterium leguminum</name>
    <dbReference type="NCBI Taxonomy" id="314237"/>
    <lineage>
        <taxon>Bacteria</taxon>
        <taxon>Pseudomonadati</taxon>
        <taxon>Pseudomonadota</taxon>
        <taxon>Alphaproteobacteria</taxon>
        <taxon>Hyphomicrobiales</taxon>
        <taxon>Phyllobacteriaceae</taxon>
        <taxon>Phyllobacterium</taxon>
    </lineage>
</organism>
<comment type="caution">
    <text evidence="2">The sequence shown here is derived from an EMBL/GenBank/DDBJ whole genome shotgun (WGS) entry which is preliminary data.</text>
</comment>
<gene>
    <name evidence="2" type="ORF">C7477_10358</name>
</gene>
<proteinExistence type="predicted"/>
<dbReference type="OrthoDB" id="8453021at2"/>
<feature type="transmembrane region" description="Helical" evidence="1">
    <location>
        <begin position="52"/>
        <end position="75"/>
    </location>
</feature>
<evidence type="ECO:0000313" key="2">
    <source>
        <dbReference type="EMBL" id="PYE89551.1"/>
    </source>
</evidence>
<sequence length="76" mass="8110">MAITFDTLGYSERLKESGVDAKQADAHAKAVRDYVMPELVTRSDLRATELRLIIAVGGIVATATGILLAALPLVLK</sequence>
<evidence type="ECO:0000313" key="3">
    <source>
        <dbReference type="Proteomes" id="UP000247454"/>
    </source>
</evidence>
<dbReference type="RefSeq" id="WP_110748948.1">
    <property type="nucleotide sequence ID" value="NZ_QJTF01000003.1"/>
</dbReference>